<reference evidence="1" key="3">
    <citation type="journal article" date="2017" name="Nature">
        <title>Genome sequence of the progenitor of the wheat D genome Aegilops tauschii.</title>
        <authorList>
            <person name="Luo M.C."/>
            <person name="Gu Y.Q."/>
            <person name="Puiu D."/>
            <person name="Wang H."/>
            <person name="Twardziok S.O."/>
            <person name="Deal K.R."/>
            <person name="Huo N."/>
            <person name="Zhu T."/>
            <person name="Wang L."/>
            <person name="Wang Y."/>
            <person name="McGuire P.E."/>
            <person name="Liu S."/>
            <person name="Long H."/>
            <person name="Ramasamy R.K."/>
            <person name="Rodriguez J.C."/>
            <person name="Van S.L."/>
            <person name="Yuan L."/>
            <person name="Wang Z."/>
            <person name="Xia Z."/>
            <person name="Xiao L."/>
            <person name="Anderson O.D."/>
            <person name="Ouyang S."/>
            <person name="Liang Y."/>
            <person name="Zimin A.V."/>
            <person name="Pertea G."/>
            <person name="Qi P."/>
            <person name="Bennetzen J.L."/>
            <person name="Dai X."/>
            <person name="Dawson M.W."/>
            <person name="Muller H.G."/>
            <person name="Kugler K."/>
            <person name="Rivarola-Duarte L."/>
            <person name="Spannagl M."/>
            <person name="Mayer K.F.X."/>
            <person name="Lu F.H."/>
            <person name="Bevan M.W."/>
            <person name="Leroy P."/>
            <person name="Li P."/>
            <person name="You F.M."/>
            <person name="Sun Q."/>
            <person name="Liu Z."/>
            <person name="Lyons E."/>
            <person name="Wicker T."/>
            <person name="Salzberg S.L."/>
            <person name="Devos K.M."/>
            <person name="Dvorak J."/>
        </authorList>
    </citation>
    <scope>NUCLEOTIDE SEQUENCE [LARGE SCALE GENOMIC DNA]</scope>
    <source>
        <strain evidence="1">cv. AL8/78</strain>
    </source>
</reference>
<evidence type="ECO:0000313" key="1">
    <source>
        <dbReference type="EnsemblPlants" id="AET7Gv20790700.6"/>
    </source>
</evidence>
<dbReference type="EnsemblPlants" id="AET7Gv20790700.6">
    <property type="protein sequence ID" value="AET7Gv20790700.6"/>
    <property type="gene ID" value="AET7Gv20790700"/>
</dbReference>
<proteinExistence type="predicted"/>
<reference evidence="1" key="5">
    <citation type="journal article" date="2021" name="G3 (Bethesda)">
        <title>Aegilops tauschii genome assembly Aet v5.0 features greater sequence contiguity and improved annotation.</title>
        <authorList>
            <person name="Wang L."/>
            <person name="Zhu T."/>
            <person name="Rodriguez J.C."/>
            <person name="Deal K.R."/>
            <person name="Dubcovsky J."/>
            <person name="McGuire P.E."/>
            <person name="Lux T."/>
            <person name="Spannagl M."/>
            <person name="Mayer K.F.X."/>
            <person name="Baldrich P."/>
            <person name="Meyers B.C."/>
            <person name="Huo N."/>
            <person name="Gu Y.Q."/>
            <person name="Zhou H."/>
            <person name="Devos K.M."/>
            <person name="Bennetzen J.L."/>
            <person name="Unver T."/>
            <person name="Budak H."/>
            <person name="Gulick P.J."/>
            <person name="Galiba G."/>
            <person name="Kalapos B."/>
            <person name="Nelson D.R."/>
            <person name="Li P."/>
            <person name="You F.M."/>
            <person name="Luo M.C."/>
            <person name="Dvorak J."/>
        </authorList>
    </citation>
    <scope>NUCLEOTIDE SEQUENCE [LARGE SCALE GENOMIC DNA]</scope>
    <source>
        <strain evidence="1">cv. AL8/78</strain>
    </source>
</reference>
<protein>
    <submittedName>
        <fullName evidence="1">Uncharacterized protein</fullName>
    </submittedName>
</protein>
<reference evidence="2" key="2">
    <citation type="journal article" date="2017" name="Nat. Plants">
        <title>The Aegilops tauschii genome reveals multiple impacts of transposons.</title>
        <authorList>
            <person name="Zhao G."/>
            <person name="Zou C."/>
            <person name="Li K."/>
            <person name="Wang K."/>
            <person name="Li T."/>
            <person name="Gao L."/>
            <person name="Zhang X."/>
            <person name="Wang H."/>
            <person name="Yang Z."/>
            <person name="Liu X."/>
            <person name="Jiang W."/>
            <person name="Mao L."/>
            <person name="Kong X."/>
            <person name="Jiao Y."/>
            <person name="Jia J."/>
        </authorList>
    </citation>
    <scope>NUCLEOTIDE SEQUENCE [LARGE SCALE GENOMIC DNA]</scope>
    <source>
        <strain evidence="2">cv. AL8/78</strain>
    </source>
</reference>
<reference evidence="1" key="4">
    <citation type="submission" date="2019-03" db="UniProtKB">
        <authorList>
            <consortium name="EnsemblPlants"/>
        </authorList>
    </citation>
    <scope>IDENTIFICATION</scope>
</reference>
<accession>A0A453S2A4</accession>
<dbReference type="AlphaFoldDB" id="A0A453S2A4"/>
<dbReference type="Gramene" id="AET7Gv20790700.11">
    <property type="protein sequence ID" value="AET7Gv20790700.11"/>
    <property type="gene ID" value="AET7Gv20790700"/>
</dbReference>
<dbReference type="Proteomes" id="UP000015105">
    <property type="component" value="Chromosome 7D"/>
</dbReference>
<keyword evidence="2" id="KW-1185">Reference proteome</keyword>
<sequence length="98" mass="11229">MLHLRYVLQFQKIINTQCIASLLPNVPQLIMQSSSALLEHYYLCNNASTFCRSDNKTSLENLAHKAIVCWVLDIDNAAGNINRMLGFRHRQCSYLELS</sequence>
<name>A0A453S2A4_AEGTS</name>
<evidence type="ECO:0000313" key="2">
    <source>
        <dbReference type="Proteomes" id="UP000015105"/>
    </source>
</evidence>
<reference evidence="2" key="1">
    <citation type="journal article" date="2014" name="Science">
        <title>Ancient hybridizations among the ancestral genomes of bread wheat.</title>
        <authorList>
            <consortium name="International Wheat Genome Sequencing Consortium,"/>
            <person name="Marcussen T."/>
            <person name="Sandve S.R."/>
            <person name="Heier L."/>
            <person name="Spannagl M."/>
            <person name="Pfeifer M."/>
            <person name="Jakobsen K.S."/>
            <person name="Wulff B.B."/>
            <person name="Steuernagel B."/>
            <person name="Mayer K.F."/>
            <person name="Olsen O.A."/>
        </authorList>
    </citation>
    <scope>NUCLEOTIDE SEQUENCE [LARGE SCALE GENOMIC DNA]</scope>
    <source>
        <strain evidence="2">cv. AL8/78</strain>
    </source>
</reference>
<dbReference type="Gramene" id="AET7Gv20790700.6">
    <property type="protein sequence ID" value="AET7Gv20790700.6"/>
    <property type="gene ID" value="AET7Gv20790700"/>
</dbReference>
<dbReference type="Gramene" id="AET7Gv20790700.7">
    <property type="protein sequence ID" value="AET7Gv20790700.7"/>
    <property type="gene ID" value="AET7Gv20790700"/>
</dbReference>
<organism evidence="1 2">
    <name type="scientific">Aegilops tauschii subsp. strangulata</name>
    <name type="common">Goatgrass</name>
    <dbReference type="NCBI Taxonomy" id="200361"/>
    <lineage>
        <taxon>Eukaryota</taxon>
        <taxon>Viridiplantae</taxon>
        <taxon>Streptophyta</taxon>
        <taxon>Embryophyta</taxon>
        <taxon>Tracheophyta</taxon>
        <taxon>Spermatophyta</taxon>
        <taxon>Magnoliopsida</taxon>
        <taxon>Liliopsida</taxon>
        <taxon>Poales</taxon>
        <taxon>Poaceae</taxon>
        <taxon>BOP clade</taxon>
        <taxon>Pooideae</taxon>
        <taxon>Triticodae</taxon>
        <taxon>Triticeae</taxon>
        <taxon>Triticinae</taxon>
        <taxon>Aegilops</taxon>
    </lineage>
</organism>
<dbReference type="EnsemblPlants" id="AET7Gv20790700.7">
    <property type="protein sequence ID" value="AET7Gv20790700.7"/>
    <property type="gene ID" value="AET7Gv20790700"/>
</dbReference>
<dbReference type="EnsemblPlants" id="AET7Gv20790700.11">
    <property type="protein sequence ID" value="AET7Gv20790700.11"/>
    <property type="gene ID" value="AET7Gv20790700"/>
</dbReference>